<dbReference type="GO" id="GO:0001919">
    <property type="term" value="P:regulation of receptor recycling"/>
    <property type="evidence" value="ECO:0007669"/>
    <property type="project" value="InterPro"/>
</dbReference>
<feature type="compositionally biased region" description="Polar residues" evidence="6">
    <location>
        <begin position="105"/>
        <end position="114"/>
    </location>
</feature>
<evidence type="ECO:0000256" key="4">
    <source>
        <dbReference type="ARBA" id="ARBA00023139"/>
    </source>
</evidence>
<comment type="subcellular location">
    <subcellularLocation>
        <location evidence="1">Endomembrane system</location>
    </subcellularLocation>
</comment>
<keyword evidence="4" id="KW-0564">Palmitate</keyword>
<evidence type="ECO:0000313" key="8">
    <source>
        <dbReference type="Proteomes" id="UP000703661"/>
    </source>
</evidence>
<dbReference type="GO" id="GO:0071230">
    <property type="term" value="P:cellular response to amino acid stimulus"/>
    <property type="evidence" value="ECO:0007669"/>
    <property type="project" value="InterPro"/>
</dbReference>
<dbReference type="GO" id="GO:0043410">
    <property type="term" value="P:positive regulation of MAPK cascade"/>
    <property type="evidence" value="ECO:0007669"/>
    <property type="project" value="InterPro"/>
</dbReference>
<evidence type="ECO:0000256" key="5">
    <source>
        <dbReference type="ARBA" id="ARBA00023288"/>
    </source>
</evidence>
<protein>
    <submittedName>
        <fullName evidence="7">Uncharacterized protein</fullName>
    </submittedName>
</protein>
<evidence type="ECO:0000256" key="2">
    <source>
        <dbReference type="ARBA" id="ARBA00022707"/>
    </source>
</evidence>
<evidence type="ECO:0000313" key="7">
    <source>
        <dbReference type="EMBL" id="KAG0009190.1"/>
    </source>
</evidence>
<evidence type="ECO:0000256" key="6">
    <source>
        <dbReference type="SAM" id="MobiDB-lite"/>
    </source>
</evidence>
<dbReference type="Proteomes" id="UP000703661">
    <property type="component" value="Unassembled WGS sequence"/>
</dbReference>
<evidence type="ECO:0000256" key="1">
    <source>
        <dbReference type="ARBA" id="ARBA00004308"/>
    </source>
</evidence>
<dbReference type="GO" id="GO:0045121">
    <property type="term" value="C:membrane raft"/>
    <property type="evidence" value="ECO:0007669"/>
    <property type="project" value="InterPro"/>
</dbReference>
<organism evidence="7 8">
    <name type="scientific">Entomortierella chlamydospora</name>
    <dbReference type="NCBI Taxonomy" id="101097"/>
    <lineage>
        <taxon>Eukaryota</taxon>
        <taxon>Fungi</taxon>
        <taxon>Fungi incertae sedis</taxon>
        <taxon>Mucoromycota</taxon>
        <taxon>Mortierellomycotina</taxon>
        <taxon>Mortierellomycetes</taxon>
        <taxon>Mortierellales</taxon>
        <taxon>Mortierellaceae</taxon>
        <taxon>Entomortierella</taxon>
    </lineage>
</organism>
<dbReference type="GO" id="GO:0032008">
    <property type="term" value="P:positive regulation of TOR signaling"/>
    <property type="evidence" value="ECO:0007669"/>
    <property type="project" value="InterPro"/>
</dbReference>
<dbReference type="InterPro" id="IPR028209">
    <property type="entry name" value="LAMTOR1/MEH1"/>
</dbReference>
<comment type="caution">
    <text evidence="7">The sequence shown here is derived from an EMBL/GenBank/DDBJ whole genome shotgun (WGS) entry which is preliminary data.</text>
</comment>
<sequence length="164" mass="17564">MVSTPFGGQSQVRELESLQKIVERTAGNLIDIPSTLQLERLQQQEAQNRLNEYVSALNTVKLPQQTIRKLCSMTSVKTSGTDMPSLDGVLETAVGTGSTGKERSTTSSGSSIKTPSVREVLAEKTVDPRTVGWMASAMGELQQATESIDVEDVGDLIVTLSPPA</sequence>
<dbReference type="GO" id="GO:0031902">
    <property type="term" value="C:late endosome membrane"/>
    <property type="evidence" value="ECO:0007669"/>
    <property type="project" value="InterPro"/>
</dbReference>
<reference evidence="7" key="1">
    <citation type="journal article" date="2020" name="Fungal Divers.">
        <title>Resolving the Mortierellaceae phylogeny through synthesis of multi-gene phylogenetics and phylogenomics.</title>
        <authorList>
            <person name="Vandepol N."/>
            <person name="Liber J."/>
            <person name="Desiro A."/>
            <person name="Na H."/>
            <person name="Kennedy M."/>
            <person name="Barry K."/>
            <person name="Grigoriev I.V."/>
            <person name="Miller A.N."/>
            <person name="O'Donnell K."/>
            <person name="Stajich J.E."/>
            <person name="Bonito G."/>
        </authorList>
    </citation>
    <scope>NUCLEOTIDE SEQUENCE</scope>
    <source>
        <strain evidence="7">NRRL 2769</strain>
    </source>
</reference>
<keyword evidence="3" id="KW-0472">Membrane</keyword>
<evidence type="ECO:0000256" key="3">
    <source>
        <dbReference type="ARBA" id="ARBA00023136"/>
    </source>
</evidence>
<keyword evidence="2" id="KW-0519">Myristate</keyword>
<dbReference type="AlphaFoldDB" id="A0A9P6MPK4"/>
<feature type="region of interest" description="Disordered" evidence="6">
    <location>
        <begin position="93"/>
        <end position="115"/>
    </location>
</feature>
<name>A0A9P6MPK4_9FUNG</name>
<dbReference type="GO" id="GO:0016197">
    <property type="term" value="P:endosomal transport"/>
    <property type="evidence" value="ECO:0007669"/>
    <property type="project" value="InterPro"/>
</dbReference>
<gene>
    <name evidence="7" type="ORF">BGZ80_002651</name>
</gene>
<keyword evidence="5" id="KW-0449">Lipoprotein</keyword>
<dbReference type="GO" id="GO:0071986">
    <property type="term" value="C:Ragulator complex"/>
    <property type="evidence" value="ECO:0007669"/>
    <property type="project" value="InterPro"/>
</dbReference>
<accession>A0A9P6MPK4</accession>
<proteinExistence type="predicted"/>
<keyword evidence="8" id="KW-1185">Reference proteome</keyword>
<dbReference type="EMBL" id="JAAAID010001660">
    <property type="protein sequence ID" value="KAG0009190.1"/>
    <property type="molecule type" value="Genomic_DNA"/>
</dbReference>
<dbReference type="Pfam" id="PF15454">
    <property type="entry name" value="LAMTOR"/>
    <property type="match status" value="1"/>
</dbReference>